<comment type="subcellular location">
    <subcellularLocation>
        <location evidence="1">Membrane</location>
        <topology evidence="1">Multi-pass membrane protein</topology>
    </subcellularLocation>
</comment>
<dbReference type="GO" id="GO:0015179">
    <property type="term" value="F:L-amino acid transmembrane transporter activity"/>
    <property type="evidence" value="ECO:0007669"/>
    <property type="project" value="TreeGrafter"/>
</dbReference>
<feature type="domain" description="Amino acid transporter transmembrane" evidence="7">
    <location>
        <begin position="68"/>
        <end position="468"/>
    </location>
</feature>
<dbReference type="PANTHER" id="PTHR22950">
    <property type="entry name" value="AMINO ACID TRANSPORTER"/>
    <property type="match status" value="1"/>
</dbReference>
<feature type="transmembrane region" description="Helical" evidence="6">
    <location>
        <begin position="264"/>
        <end position="281"/>
    </location>
</feature>
<feature type="transmembrane region" description="Helical" evidence="6">
    <location>
        <begin position="448"/>
        <end position="473"/>
    </location>
</feature>
<keyword evidence="4 6" id="KW-0472">Membrane</keyword>
<evidence type="ECO:0000313" key="8">
    <source>
        <dbReference type="EMBL" id="CAH0390793.1"/>
    </source>
</evidence>
<feature type="transmembrane region" description="Helical" evidence="6">
    <location>
        <begin position="222"/>
        <end position="244"/>
    </location>
</feature>
<feature type="transmembrane region" description="Helical" evidence="6">
    <location>
        <begin position="417"/>
        <end position="436"/>
    </location>
</feature>
<feature type="transmembrane region" description="Helical" evidence="6">
    <location>
        <begin position="342"/>
        <end position="364"/>
    </location>
</feature>
<sequence>MQVLCNVVVPSLLLSGSTVSGVWRSHLKKMDRSKTSNPTELNVVDDMDSSDFGENYEPHDHKPPGESTSYCETLSLLAKACVGTGIFGMPRAFSNAGYILGIAGTILAGIATKTSMHLIAESEHELCKRKRIPRMTYPETAEAAFELGPRSLRKFKKIARIACSAFLLMNESGSFCAHLIFGVENIKAICDHLVYPASLRFHLLLLLGPFILLCWIKNLKHLAPGATMGSGCALVCIGAVYVFIFSQPITLEGRKEIGSLRPVALSFGTIVFALGAFGEYMPIKNRMTEPAKFASTCGVVNVLMIPFTVLYVIMGFFGYLAFGENTRNPINMNMPETGVMGYLIRALLTGSLFMSCLINNYVVIEELWHKNLKLKLEGRKHVGQWEYAFRTVVTCACFLCCIAIPNLELVTALVGSLVMPVLGMWLPVIISSLTFWKKYTGFQFTLFIFKNVALLLTGVFALVSVLVTVLEIYESVLK</sequence>
<evidence type="ECO:0000256" key="3">
    <source>
        <dbReference type="ARBA" id="ARBA00022989"/>
    </source>
</evidence>
<dbReference type="AlphaFoldDB" id="A0A9P0AHG0"/>
<accession>A0A9P0AHG0</accession>
<organism evidence="8 9">
    <name type="scientific">Bemisia tabaci</name>
    <name type="common">Sweetpotato whitefly</name>
    <name type="synonym">Aleurodes tabaci</name>
    <dbReference type="NCBI Taxonomy" id="7038"/>
    <lineage>
        <taxon>Eukaryota</taxon>
        <taxon>Metazoa</taxon>
        <taxon>Ecdysozoa</taxon>
        <taxon>Arthropoda</taxon>
        <taxon>Hexapoda</taxon>
        <taxon>Insecta</taxon>
        <taxon>Pterygota</taxon>
        <taxon>Neoptera</taxon>
        <taxon>Paraneoptera</taxon>
        <taxon>Hemiptera</taxon>
        <taxon>Sternorrhyncha</taxon>
        <taxon>Aleyrodoidea</taxon>
        <taxon>Aleyrodidae</taxon>
        <taxon>Aleyrodinae</taxon>
        <taxon>Bemisia</taxon>
    </lineage>
</organism>
<feature type="transmembrane region" description="Helical" evidence="6">
    <location>
        <begin position="293"/>
        <end position="322"/>
    </location>
</feature>
<dbReference type="Proteomes" id="UP001152759">
    <property type="component" value="Chromosome 5"/>
</dbReference>
<evidence type="ECO:0000256" key="4">
    <source>
        <dbReference type="ARBA" id="ARBA00023136"/>
    </source>
</evidence>
<keyword evidence="2 6" id="KW-0812">Transmembrane</keyword>
<evidence type="ECO:0000256" key="6">
    <source>
        <dbReference type="SAM" id="Phobius"/>
    </source>
</evidence>
<name>A0A9P0AHG0_BEMTA</name>
<evidence type="ECO:0000256" key="5">
    <source>
        <dbReference type="SAM" id="MobiDB-lite"/>
    </source>
</evidence>
<reference evidence="8" key="1">
    <citation type="submission" date="2021-12" db="EMBL/GenBank/DDBJ databases">
        <authorList>
            <person name="King R."/>
        </authorList>
    </citation>
    <scope>NUCLEOTIDE SEQUENCE</scope>
</reference>
<dbReference type="EMBL" id="OU963866">
    <property type="protein sequence ID" value="CAH0390793.1"/>
    <property type="molecule type" value="Genomic_DNA"/>
</dbReference>
<keyword evidence="9" id="KW-1185">Reference proteome</keyword>
<feature type="region of interest" description="Disordered" evidence="5">
    <location>
        <begin position="30"/>
        <end position="64"/>
    </location>
</feature>
<keyword evidence="3 6" id="KW-1133">Transmembrane helix</keyword>
<feature type="transmembrane region" description="Helical" evidence="6">
    <location>
        <begin position="193"/>
        <end position="215"/>
    </location>
</feature>
<gene>
    <name evidence="8" type="ORF">BEMITA_LOCUS9486</name>
</gene>
<dbReference type="GO" id="GO:0005774">
    <property type="term" value="C:vacuolar membrane"/>
    <property type="evidence" value="ECO:0007669"/>
    <property type="project" value="TreeGrafter"/>
</dbReference>
<evidence type="ECO:0000259" key="7">
    <source>
        <dbReference type="Pfam" id="PF01490"/>
    </source>
</evidence>
<dbReference type="InterPro" id="IPR013057">
    <property type="entry name" value="AA_transpt_TM"/>
</dbReference>
<feature type="transmembrane region" description="Helical" evidence="6">
    <location>
        <begin position="385"/>
        <end position="405"/>
    </location>
</feature>
<feature type="transmembrane region" description="Helical" evidence="6">
    <location>
        <begin position="158"/>
        <end position="181"/>
    </location>
</feature>
<evidence type="ECO:0000313" key="9">
    <source>
        <dbReference type="Proteomes" id="UP001152759"/>
    </source>
</evidence>
<evidence type="ECO:0000256" key="1">
    <source>
        <dbReference type="ARBA" id="ARBA00004141"/>
    </source>
</evidence>
<dbReference type="PANTHER" id="PTHR22950:SF680">
    <property type="entry name" value="PROTON-COUPLED AMINO ACID TRANSPORTER 4-LIKE PROTEIN"/>
    <property type="match status" value="1"/>
</dbReference>
<proteinExistence type="predicted"/>
<protein>
    <recommendedName>
        <fullName evidence="7">Amino acid transporter transmembrane domain-containing protein</fullName>
    </recommendedName>
</protein>
<dbReference type="Pfam" id="PF01490">
    <property type="entry name" value="Aa_trans"/>
    <property type="match status" value="1"/>
</dbReference>
<evidence type="ECO:0000256" key="2">
    <source>
        <dbReference type="ARBA" id="ARBA00022692"/>
    </source>
</evidence>
<feature type="transmembrane region" description="Helical" evidence="6">
    <location>
        <begin position="98"/>
        <end position="120"/>
    </location>
</feature>